<gene>
    <name evidence="6" type="primary">menC</name>
    <name evidence="6" type="ORF">TUM4630_26640</name>
</gene>
<dbReference type="Gene3D" id="3.20.20.120">
    <property type="entry name" value="Enolase-like C-terminal domain"/>
    <property type="match status" value="1"/>
</dbReference>
<dbReference type="NCBIfam" id="TIGR01927">
    <property type="entry name" value="menC_gam_Gplu"/>
    <property type="match status" value="1"/>
</dbReference>
<dbReference type="SUPFAM" id="SSF51604">
    <property type="entry name" value="Enolase C-terminal domain-like"/>
    <property type="match status" value="1"/>
</dbReference>
<evidence type="ECO:0000313" key="7">
    <source>
        <dbReference type="Proteomes" id="UP000761574"/>
    </source>
</evidence>
<name>A0ABQ4PN03_9GAMM</name>
<dbReference type="InterPro" id="IPR029017">
    <property type="entry name" value="Enolase-like_N"/>
</dbReference>
<keyword evidence="3" id="KW-0456">Lyase</keyword>
<proteinExistence type="predicted"/>
<dbReference type="SFLD" id="SFLDF00009">
    <property type="entry name" value="o-succinylbenzoate_synthase"/>
    <property type="match status" value="1"/>
</dbReference>
<keyword evidence="7" id="KW-1185">Reference proteome</keyword>
<dbReference type="PANTHER" id="PTHR48073:SF2">
    <property type="entry name" value="O-SUCCINYLBENZOATE SYNTHASE"/>
    <property type="match status" value="1"/>
</dbReference>
<evidence type="ECO:0000256" key="3">
    <source>
        <dbReference type="ARBA" id="ARBA00023239"/>
    </source>
</evidence>
<dbReference type="NCBIfam" id="NF003473">
    <property type="entry name" value="PRK05105.1"/>
    <property type="match status" value="1"/>
</dbReference>
<evidence type="ECO:0000313" key="6">
    <source>
        <dbReference type="EMBL" id="GIU49008.1"/>
    </source>
</evidence>
<dbReference type="Gene3D" id="3.30.390.10">
    <property type="entry name" value="Enolase-like, N-terminal domain"/>
    <property type="match status" value="1"/>
</dbReference>
<dbReference type="Pfam" id="PF21508">
    <property type="entry name" value="MenC_N"/>
    <property type="match status" value="1"/>
</dbReference>
<evidence type="ECO:0000256" key="4">
    <source>
        <dbReference type="NCBIfam" id="TIGR01927"/>
    </source>
</evidence>
<sequence length="345" mass="37981">MRLLTLNLYRYHIPLETLLPVGNQRIDSREGLVLQASTALGCEAIEIAPLSGVDIDGQPLTGFSQERLEQVIDALVAAMPSLPGQPLDALLDLAEHTTMASLAYGLSLLHAKLSGQLPSLLAQRALPRTVPLIYRHQDEPIAEVGQRVAQLDRQVYAVKVKVGQTSMMEEIQLIHQILAIRPDLKLRLDANRCFELQDAIDFLACLPLEAIEYIEEPCRDPNHNPLLFNALGILYALDESLNDPRYQFTMQAGLSALVIKPMLLGTLSRLQTIIDTAHQHGVRVIISSSLEASLGINALRCISQACTPDEVPGLDTLRAFSCDLLEPSDKARCLNLDDLTLLYSV</sequence>
<dbReference type="SUPFAM" id="SSF54826">
    <property type="entry name" value="Enolase N-terminal domain-like"/>
    <property type="match status" value="1"/>
</dbReference>
<dbReference type="Pfam" id="PF13378">
    <property type="entry name" value="MR_MLE_C"/>
    <property type="match status" value="1"/>
</dbReference>
<keyword evidence="2" id="KW-0460">Magnesium</keyword>
<dbReference type="InterPro" id="IPR036849">
    <property type="entry name" value="Enolase-like_C_sf"/>
</dbReference>
<dbReference type="EC" id="4.2.1.113" evidence="4"/>
<dbReference type="RefSeq" id="WP_119978733.1">
    <property type="nucleotide sequence ID" value="NZ_BPFB01000034.1"/>
</dbReference>
<dbReference type="PANTHER" id="PTHR48073">
    <property type="entry name" value="O-SUCCINYLBENZOATE SYNTHASE-RELATED"/>
    <property type="match status" value="1"/>
</dbReference>
<dbReference type="InterPro" id="IPR041338">
    <property type="entry name" value="OSBS_N"/>
</dbReference>
<dbReference type="InterPro" id="IPR013342">
    <property type="entry name" value="Mandelate_racemase_C"/>
</dbReference>
<evidence type="ECO:0000256" key="1">
    <source>
        <dbReference type="ARBA" id="ARBA00022723"/>
    </source>
</evidence>
<dbReference type="EMBL" id="BPFB01000034">
    <property type="protein sequence ID" value="GIU49008.1"/>
    <property type="molecule type" value="Genomic_DNA"/>
</dbReference>
<feature type="domain" description="Mandelate racemase/muconate lactonizing enzyme C-terminal" evidence="5">
    <location>
        <begin position="141"/>
        <end position="234"/>
    </location>
</feature>
<dbReference type="Proteomes" id="UP000761574">
    <property type="component" value="Unassembled WGS sequence"/>
</dbReference>
<protein>
    <recommendedName>
        <fullName evidence="4">o-succinylbenzoate synthase</fullName>
        <ecNumber evidence="4">4.2.1.113</ecNumber>
    </recommendedName>
</protein>
<reference evidence="6 7" key="1">
    <citation type="submission" date="2021-05" db="EMBL/GenBank/DDBJ databases">
        <title>Molecular characterization for Shewanella algae harboring chromosomal blaOXA-55-like strains isolated from clinical and environment sample.</title>
        <authorList>
            <person name="Ohama Y."/>
            <person name="Aoki K."/>
            <person name="Harada S."/>
            <person name="Moriya K."/>
            <person name="Ishii Y."/>
            <person name="Tateda K."/>
        </authorList>
    </citation>
    <scope>NUCLEOTIDE SEQUENCE [LARGE SCALE GENOMIC DNA]</scope>
    <source>
        <strain evidence="6 7">LMG 23746</strain>
    </source>
</reference>
<evidence type="ECO:0000256" key="2">
    <source>
        <dbReference type="ARBA" id="ARBA00022842"/>
    </source>
</evidence>
<dbReference type="CDD" id="cd03320">
    <property type="entry name" value="OSBS"/>
    <property type="match status" value="1"/>
</dbReference>
<evidence type="ECO:0000259" key="5">
    <source>
        <dbReference type="SMART" id="SM00922"/>
    </source>
</evidence>
<dbReference type="SMART" id="SM00922">
    <property type="entry name" value="MR_MLE"/>
    <property type="match status" value="1"/>
</dbReference>
<keyword evidence="1" id="KW-0479">Metal-binding</keyword>
<comment type="caution">
    <text evidence="6">The sequence shown here is derived from an EMBL/GenBank/DDBJ whole genome shotgun (WGS) entry which is preliminary data.</text>
</comment>
<accession>A0ABQ4PN03</accession>
<dbReference type="InterPro" id="IPR029065">
    <property type="entry name" value="Enolase_C-like"/>
</dbReference>
<dbReference type="SFLD" id="SFLDG00180">
    <property type="entry name" value="muconate_cycloisomerase"/>
    <property type="match status" value="1"/>
</dbReference>
<dbReference type="SFLD" id="SFLDS00001">
    <property type="entry name" value="Enolase"/>
    <property type="match status" value="1"/>
</dbReference>
<organism evidence="6 7">
    <name type="scientific">Shewanella algidipiscicola</name>
    <dbReference type="NCBI Taxonomy" id="614070"/>
    <lineage>
        <taxon>Bacteria</taxon>
        <taxon>Pseudomonadati</taxon>
        <taxon>Pseudomonadota</taxon>
        <taxon>Gammaproteobacteria</taxon>
        <taxon>Alteromonadales</taxon>
        <taxon>Shewanellaceae</taxon>
        <taxon>Shewanella</taxon>
    </lineage>
</organism>